<protein>
    <submittedName>
        <fullName evidence="1">Uncharacterized protein</fullName>
    </submittedName>
</protein>
<reference evidence="1" key="1">
    <citation type="submission" date="2015-10" db="EMBL/GenBank/DDBJ databases">
        <title>EvidentialGene: Evidence-directed Construction of Complete mRNA Transcriptomes without Genomes.</title>
        <authorList>
            <person name="Gilbert D.G."/>
        </authorList>
    </citation>
    <scope>NUCLEOTIDE SEQUENCE</scope>
</reference>
<sequence length="48" mass="5603">MIHRGSSKARSAFYLIYTSLPEVGIYARISSRITTVIRVVRYHQINYN</sequence>
<name>A0A0N8ERE3_9CRUS</name>
<dbReference type="AlphaFoldDB" id="A0A0N8ERE3"/>
<proteinExistence type="predicted"/>
<accession>A0A0N8ERE3</accession>
<dbReference type="EMBL" id="GDIQ01001324">
    <property type="protein sequence ID" value="JAN93413.1"/>
    <property type="molecule type" value="Transcribed_RNA"/>
</dbReference>
<organism evidence="1">
    <name type="scientific">Daphnia magna</name>
    <dbReference type="NCBI Taxonomy" id="35525"/>
    <lineage>
        <taxon>Eukaryota</taxon>
        <taxon>Metazoa</taxon>
        <taxon>Ecdysozoa</taxon>
        <taxon>Arthropoda</taxon>
        <taxon>Crustacea</taxon>
        <taxon>Branchiopoda</taxon>
        <taxon>Diplostraca</taxon>
        <taxon>Cladocera</taxon>
        <taxon>Anomopoda</taxon>
        <taxon>Daphniidae</taxon>
        <taxon>Daphnia</taxon>
    </lineage>
</organism>
<evidence type="ECO:0000313" key="1">
    <source>
        <dbReference type="EMBL" id="JAN93413.1"/>
    </source>
</evidence>